<keyword evidence="7" id="KW-0966">Cell projection</keyword>
<evidence type="ECO:0000256" key="7">
    <source>
        <dbReference type="ARBA" id="ARBA00023273"/>
    </source>
</evidence>
<organism evidence="12">
    <name type="scientific">Xenopus tropicalis</name>
    <name type="common">Western clawed frog</name>
    <name type="synonym">Silurana tropicalis</name>
    <dbReference type="NCBI Taxonomy" id="8364"/>
    <lineage>
        <taxon>Eukaryota</taxon>
        <taxon>Metazoa</taxon>
        <taxon>Chordata</taxon>
        <taxon>Craniata</taxon>
        <taxon>Vertebrata</taxon>
        <taxon>Euteleostomi</taxon>
        <taxon>Amphibia</taxon>
        <taxon>Batrachia</taxon>
        <taxon>Anura</taxon>
        <taxon>Pipoidea</taxon>
        <taxon>Pipidae</taxon>
        <taxon>Xenopodinae</taxon>
        <taxon>Xenopus</taxon>
        <taxon>Silurana</taxon>
    </lineage>
</organism>
<evidence type="ECO:0000259" key="11">
    <source>
        <dbReference type="PROSITE" id="PS50255"/>
    </source>
</evidence>
<dbReference type="AlphaFoldDB" id="A0A6I8QVH7"/>
<dbReference type="SUPFAM" id="SSF55856">
    <property type="entry name" value="Cytochrome b5-like heme/steroid binding domain"/>
    <property type="match status" value="1"/>
</dbReference>
<dbReference type="PROSITE" id="PS50255">
    <property type="entry name" value="CYTOCHROME_B5_2"/>
    <property type="match status" value="1"/>
</dbReference>
<evidence type="ECO:0000256" key="8">
    <source>
        <dbReference type="ARBA" id="ARBA00038168"/>
    </source>
</evidence>
<evidence type="ECO:0000256" key="6">
    <source>
        <dbReference type="ARBA" id="ARBA00023212"/>
    </source>
</evidence>
<keyword evidence="2" id="KW-0963">Cytoplasm</keyword>
<dbReference type="InterPro" id="IPR001199">
    <property type="entry name" value="Cyt_B5-like_heme/steroid-bd"/>
</dbReference>
<reference evidence="12" key="2">
    <citation type="submission" date="2020-05" db="UniProtKB">
        <authorList>
            <consortium name="Ensembl"/>
        </authorList>
    </citation>
    <scope>IDENTIFICATION</scope>
</reference>
<keyword evidence="6" id="KW-0206">Cytoskeleton</keyword>
<evidence type="ECO:0000313" key="12">
    <source>
        <dbReference type="Ensembl" id="ENSXETP00000072356"/>
    </source>
</evidence>
<dbReference type="PANTHER" id="PTHR21281:SF0">
    <property type="entry name" value="CYTOCHROME B5 DOMAIN-CONTAINING PROTEIN 1"/>
    <property type="match status" value="1"/>
</dbReference>
<proteinExistence type="inferred from homology"/>
<comment type="subcellular location">
    <subcellularLocation>
        <location evidence="1">Cytoplasm</location>
        <location evidence="1">Cytoskeleton</location>
        <location evidence="1">Cilium axoneme</location>
    </subcellularLocation>
</comment>
<evidence type="ECO:0000256" key="2">
    <source>
        <dbReference type="ARBA" id="ARBA00022490"/>
    </source>
</evidence>
<name>A0A6I8QVH7_XENTR</name>
<comment type="function">
    <text evidence="10">Radial spoke stalk protein that binds heme under oxidizing conditions. Required for the coordinated beating of multiple cilia maybe by functioning in a redox signaling pathway.</text>
</comment>
<dbReference type="PANTHER" id="PTHR21281">
    <property type="entry name" value="CYTOCHROME B5 DOMAIN-CONTAINING PROTEIN 1"/>
    <property type="match status" value="1"/>
</dbReference>
<dbReference type="Ensembl" id="ENSXETT00000087399">
    <property type="protein sequence ID" value="ENSXETP00000072356"/>
    <property type="gene ID" value="ENSXETG00000038566"/>
</dbReference>
<dbReference type="Gene3D" id="3.10.120.10">
    <property type="entry name" value="Cytochrome b5-like heme/steroid binding domain"/>
    <property type="match status" value="1"/>
</dbReference>
<keyword evidence="4" id="KW-0479">Metal-binding</keyword>
<evidence type="ECO:0000256" key="9">
    <source>
        <dbReference type="ARBA" id="ARBA00040649"/>
    </source>
</evidence>
<comment type="similarity">
    <text evidence="8">Belongs to the cytochrome b5 family.</text>
</comment>
<dbReference type="InterPro" id="IPR052320">
    <property type="entry name" value="Cytochrome_b5_domain"/>
</dbReference>
<evidence type="ECO:0000256" key="10">
    <source>
        <dbReference type="ARBA" id="ARBA00046139"/>
    </source>
</evidence>
<reference evidence="12" key="1">
    <citation type="journal article" date="2010" name="Science">
        <title>The genome of the Western clawed frog Xenopus tropicalis.</title>
        <authorList>
            <person name="Hellsten U."/>
            <person name="Harland R.M."/>
            <person name="Gilchrist M.J."/>
            <person name="Hendrix D."/>
            <person name="Jurka J."/>
            <person name="Kapitonov V."/>
            <person name="Ovcharenko I."/>
            <person name="Putnam N.H."/>
            <person name="Shu S."/>
            <person name="Taher L."/>
            <person name="Blitz I.L."/>
            <person name="Blumberg B."/>
            <person name="Dichmann D.S."/>
            <person name="Dubchak I."/>
            <person name="Amaya E."/>
            <person name="Detter J.C."/>
            <person name="Fletcher R."/>
            <person name="Gerhard D.S."/>
            <person name="Goodstein D."/>
            <person name="Graves T."/>
            <person name="Grigoriev I.V."/>
            <person name="Grimwood J."/>
            <person name="Kawashima T."/>
            <person name="Lindquist E."/>
            <person name="Lucas S.M."/>
            <person name="Mead P.E."/>
            <person name="Mitros T."/>
            <person name="Ogino H."/>
            <person name="Ohta Y."/>
            <person name="Poliakov A.V."/>
            <person name="Pollet N."/>
            <person name="Robert J."/>
            <person name="Salamov A."/>
            <person name="Sater A.K."/>
            <person name="Schmutz J."/>
            <person name="Terry A."/>
            <person name="Vize P.D."/>
            <person name="Warren W.C."/>
            <person name="Wells D."/>
            <person name="Wills A."/>
            <person name="Wilson R.K."/>
            <person name="Zimmerman L.B."/>
            <person name="Zorn A.M."/>
            <person name="Grainger R."/>
            <person name="Grammer T."/>
            <person name="Khokha M.K."/>
            <person name="Richardson P.M."/>
            <person name="Rokhsar D.S."/>
        </authorList>
    </citation>
    <scope>NUCLEOTIDE SEQUENCE [LARGE SCALE GENOMIC DNA]</scope>
    <source>
        <strain evidence="12">Nigerian</strain>
    </source>
</reference>
<dbReference type="Pfam" id="PF00173">
    <property type="entry name" value="Cyt-b5"/>
    <property type="match status" value="1"/>
</dbReference>
<protein>
    <recommendedName>
        <fullName evidence="9">Cytochrome b5 domain-containing protein 1</fullName>
    </recommendedName>
</protein>
<keyword evidence="3" id="KW-0349">Heme</keyword>
<feature type="domain" description="Cytochrome b5 heme-binding" evidence="11">
    <location>
        <begin position="6"/>
        <end position="52"/>
    </location>
</feature>
<evidence type="ECO:0000256" key="4">
    <source>
        <dbReference type="ARBA" id="ARBA00022723"/>
    </source>
</evidence>
<evidence type="ECO:0000256" key="3">
    <source>
        <dbReference type="ARBA" id="ARBA00022617"/>
    </source>
</evidence>
<dbReference type="Bgee" id="ENSXETG00000038566">
    <property type="expression patterns" value="Expressed in neurula embryo and 1 other cell type or tissue"/>
</dbReference>
<sequence length="52" mass="5968">MSPVRPRFYTPQEVSRRCIVSDLWVSYLGRVYDLTPLLEQHKGESAGFLGVL</sequence>
<evidence type="ECO:0000256" key="1">
    <source>
        <dbReference type="ARBA" id="ARBA00004430"/>
    </source>
</evidence>
<evidence type="ECO:0000256" key="5">
    <source>
        <dbReference type="ARBA" id="ARBA00023004"/>
    </source>
</evidence>
<keyword evidence="5" id="KW-0408">Iron</keyword>
<dbReference type="InterPro" id="IPR036400">
    <property type="entry name" value="Cyt_B5-like_heme/steroid_sf"/>
</dbReference>
<dbReference type="InParanoid" id="A0A6I8QVH7"/>
<dbReference type="GO" id="GO:0046872">
    <property type="term" value="F:metal ion binding"/>
    <property type="evidence" value="ECO:0007669"/>
    <property type="project" value="UniProtKB-KW"/>
</dbReference>
<dbReference type="GO" id="GO:0005930">
    <property type="term" value="C:axoneme"/>
    <property type="evidence" value="ECO:0007669"/>
    <property type="project" value="UniProtKB-SubCell"/>
</dbReference>
<accession>A0A6I8QVH7</accession>